<gene>
    <name evidence="1" type="ORF">HMPREF9446_00643</name>
</gene>
<sequence length="84" mass="9554">MDYIDLGVVSVSKATKYFQNRHIFSENLRIKLLFEFSSKSFFQFLLNLFSVCCKSNYAISQSITADKALQPPSKTKSAGLLYSK</sequence>
<dbReference type="Proteomes" id="UP000003416">
    <property type="component" value="Unassembled WGS sequence"/>
</dbReference>
<evidence type="ECO:0000313" key="1">
    <source>
        <dbReference type="EMBL" id="EGF59179.1"/>
    </source>
</evidence>
<dbReference type="EMBL" id="AFBN01000012">
    <property type="protein sequence ID" value="EGF59179.1"/>
    <property type="molecule type" value="Genomic_DNA"/>
</dbReference>
<name>F3PPJ3_9BACE</name>
<dbReference type="HOGENOM" id="CLU_2520662_0_0_10"/>
<organism evidence="1 2">
    <name type="scientific">Bacteroides fluxus YIT 12057</name>
    <dbReference type="NCBI Taxonomy" id="763034"/>
    <lineage>
        <taxon>Bacteria</taxon>
        <taxon>Pseudomonadati</taxon>
        <taxon>Bacteroidota</taxon>
        <taxon>Bacteroidia</taxon>
        <taxon>Bacteroidales</taxon>
        <taxon>Bacteroidaceae</taxon>
        <taxon>Bacteroides</taxon>
    </lineage>
</organism>
<comment type="caution">
    <text evidence="1">The sequence shown here is derived from an EMBL/GenBank/DDBJ whole genome shotgun (WGS) entry which is preliminary data.</text>
</comment>
<accession>F3PPJ3</accession>
<evidence type="ECO:0000313" key="2">
    <source>
        <dbReference type="Proteomes" id="UP000003416"/>
    </source>
</evidence>
<protein>
    <submittedName>
        <fullName evidence="1">Uncharacterized protein</fullName>
    </submittedName>
</protein>
<dbReference type="STRING" id="763034.HMPREF9446_00643"/>
<proteinExistence type="predicted"/>
<keyword evidence="2" id="KW-1185">Reference proteome</keyword>
<reference evidence="1 2" key="1">
    <citation type="submission" date="2011-02" db="EMBL/GenBank/DDBJ databases">
        <authorList>
            <person name="Weinstock G."/>
            <person name="Sodergren E."/>
            <person name="Clifton S."/>
            <person name="Fulton L."/>
            <person name="Fulton B."/>
            <person name="Courtney L."/>
            <person name="Fronick C."/>
            <person name="Harrison M."/>
            <person name="Strong C."/>
            <person name="Farmer C."/>
            <person name="Delahaunty K."/>
            <person name="Markovic C."/>
            <person name="Hall O."/>
            <person name="Minx P."/>
            <person name="Tomlinson C."/>
            <person name="Mitreva M."/>
            <person name="Hou S."/>
            <person name="Chen J."/>
            <person name="Wollam A."/>
            <person name="Pepin K.H."/>
            <person name="Johnson M."/>
            <person name="Bhonagiri V."/>
            <person name="Zhang X."/>
            <person name="Suruliraj S."/>
            <person name="Warren W."/>
            <person name="Chinwalla A."/>
            <person name="Mardis E.R."/>
            <person name="Wilson R.K."/>
        </authorList>
    </citation>
    <scope>NUCLEOTIDE SEQUENCE [LARGE SCALE GENOMIC DNA]</scope>
    <source>
        <strain evidence="1 2">YIT 12057</strain>
    </source>
</reference>
<dbReference type="AlphaFoldDB" id="F3PPJ3"/>